<proteinExistence type="predicted"/>
<accession>A0ACD5WYF1</accession>
<keyword evidence="2" id="KW-1185">Reference proteome</keyword>
<name>A0ACD5WYF1_AVESA</name>
<dbReference type="EnsemblPlants" id="AVESA.00010b.r2.4CG1319830.1">
    <property type="protein sequence ID" value="AVESA.00010b.r2.4CG1319830.1.CDS"/>
    <property type="gene ID" value="AVESA.00010b.r2.4CG1319830"/>
</dbReference>
<dbReference type="Proteomes" id="UP001732700">
    <property type="component" value="Chromosome 4C"/>
</dbReference>
<evidence type="ECO:0000313" key="2">
    <source>
        <dbReference type="Proteomes" id="UP001732700"/>
    </source>
</evidence>
<evidence type="ECO:0000313" key="1">
    <source>
        <dbReference type="EnsemblPlants" id="AVESA.00010b.r2.4CG1319830.1.CDS"/>
    </source>
</evidence>
<reference evidence="1" key="2">
    <citation type="submission" date="2025-09" db="UniProtKB">
        <authorList>
            <consortium name="EnsemblPlants"/>
        </authorList>
    </citation>
    <scope>IDENTIFICATION</scope>
</reference>
<organism evidence="1 2">
    <name type="scientific">Avena sativa</name>
    <name type="common">Oat</name>
    <dbReference type="NCBI Taxonomy" id="4498"/>
    <lineage>
        <taxon>Eukaryota</taxon>
        <taxon>Viridiplantae</taxon>
        <taxon>Streptophyta</taxon>
        <taxon>Embryophyta</taxon>
        <taxon>Tracheophyta</taxon>
        <taxon>Spermatophyta</taxon>
        <taxon>Magnoliopsida</taxon>
        <taxon>Liliopsida</taxon>
        <taxon>Poales</taxon>
        <taxon>Poaceae</taxon>
        <taxon>BOP clade</taxon>
        <taxon>Pooideae</taxon>
        <taxon>Poodae</taxon>
        <taxon>Poeae</taxon>
        <taxon>Poeae Chloroplast Group 1 (Aveneae type)</taxon>
        <taxon>Aveninae</taxon>
        <taxon>Avena</taxon>
    </lineage>
</organism>
<reference evidence="1" key="1">
    <citation type="submission" date="2021-05" db="EMBL/GenBank/DDBJ databases">
        <authorList>
            <person name="Scholz U."/>
            <person name="Mascher M."/>
            <person name="Fiebig A."/>
        </authorList>
    </citation>
    <scope>NUCLEOTIDE SEQUENCE [LARGE SCALE GENOMIC DNA]</scope>
</reference>
<sequence length="946" mass="105351">MLLAELGTLIVREQLPVTMAAPVAATPTLATEEHVFLNEERVVPVPSPDERWYLDTGASNHMTGSRSVFTSIDERVKGDVRFGDGSVVDIQGRGSVLFVCKNGEHRLLTDVYYIPKLRNSIISIRQLDEIGVKTVVADGVMSLFDRQRGVIARVNRLPNRLYPIYLTLTEPVSLLAHSGDEAWRWHARFGHLHFRGLHDLAAKDMVRGIPSIQRIEQFCTGCALGKQHRASFPQATAYRAEEKLELTHGDLCGPISPAAPGGSKYFLLVVDDMSRYMWIEMLKTKDEALGFFKKIKNLTETETGLKMKVFRTDRGGEFISRDFTDFCNDQGLRRHTTAPYSPQQNGVVERRNQIEMARCMMKSMSVPSMFWAEAVKVAVHILNRSPTRALQGITPYEAWYKRKPNVSYFRTFGCTAHVKTTGLSVRKLDDRSTPMESCSTEAEQRKEFTVVYDELDSVTALKKNHVTTAERAVTTGSQGVPGSPLQGTPEPVPPSPAAASSKGSGDEAEAEQEPQINAMDGPPCHSHPMKTRAKDGIVKPNPKYTDDDFDYSGLCLLSAEEPDNIDAALGDPAWKKAMEEEMGSILENHTWEFTSLPSRQRAIGLKWVYKIKKDPEGNIVKHKARLVAKGYVQRQGIDFEEVFAPVARMETVRLLLALAAHSRWEVHHMDVKSAFLNGDLIEEVYVQQPPGFVDSGNEDKVLKLKKALYGLRQAPRAWNAKLDASLASLGFERCPLEHALYRRGDSDRFLLIGVYVDDLVITGTHCEDIKAFKAQMHELFRMSDLGLLSYYLGIEVHQEDGKISLCQRNYAEKILESAGLSNCNSCQIPAETRSKVGKRNGGTAVDATLYRSVIGSLRYLVNTRPDISYAVGIASRFMEAPGTQHWALVKQILWYVRGTLGYGCIYRAGASEPVVIGYSDSDHAGDVDERKSTTGTLFFLGSSAVT</sequence>
<protein>
    <submittedName>
        <fullName evidence="1">Uncharacterized protein</fullName>
    </submittedName>
</protein>